<dbReference type="CDD" id="cd14386">
    <property type="entry name" value="UBA2_UBP5"/>
    <property type="match status" value="1"/>
</dbReference>
<gene>
    <name evidence="14" type="ORF">GEV33_008832</name>
</gene>
<dbReference type="SUPFAM" id="SSF54001">
    <property type="entry name" value="Cysteine proteinases"/>
    <property type="match status" value="1"/>
</dbReference>
<dbReference type="PROSITE" id="PS00972">
    <property type="entry name" value="USP_1"/>
    <property type="match status" value="1"/>
</dbReference>
<keyword evidence="7" id="KW-0788">Thiol protease</keyword>
<dbReference type="InterPro" id="IPR050185">
    <property type="entry name" value="Ub_carboxyl-term_hydrolase"/>
</dbReference>
<evidence type="ECO:0000259" key="13">
    <source>
        <dbReference type="PROSITE" id="PS50271"/>
    </source>
</evidence>
<dbReference type="InterPro" id="IPR001394">
    <property type="entry name" value="Peptidase_C19_UCH"/>
</dbReference>
<evidence type="ECO:0000256" key="10">
    <source>
        <dbReference type="SAM" id="Coils"/>
    </source>
</evidence>
<dbReference type="Gene3D" id="3.30.40.10">
    <property type="entry name" value="Zinc/RING finger domain, C3HC4 (zinc finger)"/>
    <property type="match status" value="1"/>
</dbReference>
<protein>
    <recommendedName>
        <fullName evidence="3">ubiquitinyl hydrolase 1</fullName>
        <ecNumber evidence="3">3.4.19.12</ecNumber>
    </recommendedName>
</protein>
<dbReference type="SUPFAM" id="SSF57850">
    <property type="entry name" value="RING/U-box"/>
    <property type="match status" value="1"/>
</dbReference>
<keyword evidence="8" id="KW-0862">Zinc</keyword>
<evidence type="ECO:0000256" key="1">
    <source>
        <dbReference type="ARBA" id="ARBA00000707"/>
    </source>
</evidence>
<feature type="domain" description="USP" evidence="12">
    <location>
        <begin position="166"/>
        <end position="518"/>
    </location>
</feature>
<dbReference type="Pfam" id="PF02148">
    <property type="entry name" value="zf-UBP"/>
    <property type="match status" value="1"/>
</dbReference>
<dbReference type="Pfam" id="PF00443">
    <property type="entry name" value="UCH"/>
    <property type="match status" value="1"/>
</dbReference>
<name>A0A8J6HFV1_TENMO</name>
<keyword evidence="5" id="KW-0479">Metal-binding</keyword>
<organism evidence="14 15">
    <name type="scientific">Tenebrio molitor</name>
    <name type="common">Yellow mealworm beetle</name>
    <dbReference type="NCBI Taxonomy" id="7067"/>
    <lineage>
        <taxon>Eukaryota</taxon>
        <taxon>Metazoa</taxon>
        <taxon>Ecdysozoa</taxon>
        <taxon>Arthropoda</taxon>
        <taxon>Hexapoda</taxon>
        <taxon>Insecta</taxon>
        <taxon>Pterygota</taxon>
        <taxon>Neoptera</taxon>
        <taxon>Endopterygota</taxon>
        <taxon>Coleoptera</taxon>
        <taxon>Polyphaga</taxon>
        <taxon>Cucujiformia</taxon>
        <taxon>Tenebrionidae</taxon>
        <taxon>Tenebrio</taxon>
    </lineage>
</organism>
<dbReference type="SMART" id="SM00165">
    <property type="entry name" value="UBA"/>
    <property type="match status" value="2"/>
</dbReference>
<dbReference type="InterPro" id="IPR001607">
    <property type="entry name" value="Znf_UBP"/>
</dbReference>
<dbReference type="GO" id="GO:0008270">
    <property type="term" value="F:zinc ion binding"/>
    <property type="evidence" value="ECO:0007669"/>
    <property type="project" value="UniProtKB-KW"/>
</dbReference>
<dbReference type="InterPro" id="IPR038765">
    <property type="entry name" value="Papain-like_cys_pep_sf"/>
</dbReference>
<dbReference type="Gene3D" id="1.10.8.10">
    <property type="entry name" value="DNA helicase RuvA subunit, C-terminal domain"/>
    <property type="match status" value="2"/>
</dbReference>
<proteinExistence type="inferred from homology"/>
<dbReference type="PROSITE" id="PS50235">
    <property type="entry name" value="USP_3"/>
    <property type="match status" value="1"/>
</dbReference>
<dbReference type="GO" id="GO:0004843">
    <property type="term" value="F:cysteine-type deubiquitinase activity"/>
    <property type="evidence" value="ECO:0007669"/>
    <property type="project" value="UniProtKB-EC"/>
</dbReference>
<evidence type="ECO:0000259" key="11">
    <source>
        <dbReference type="PROSITE" id="PS50030"/>
    </source>
</evidence>
<dbReference type="PROSITE" id="PS50271">
    <property type="entry name" value="ZF_UBP"/>
    <property type="match status" value="1"/>
</dbReference>
<dbReference type="Gene3D" id="3.90.70.10">
    <property type="entry name" value="Cysteine proteinases"/>
    <property type="match status" value="1"/>
</dbReference>
<dbReference type="SUPFAM" id="SSF46934">
    <property type="entry name" value="UBA-like"/>
    <property type="match status" value="1"/>
</dbReference>
<evidence type="ECO:0000313" key="15">
    <source>
        <dbReference type="Proteomes" id="UP000719412"/>
    </source>
</evidence>
<evidence type="ECO:0000256" key="4">
    <source>
        <dbReference type="ARBA" id="ARBA00022670"/>
    </source>
</evidence>
<keyword evidence="15" id="KW-1185">Reference proteome</keyword>
<dbReference type="PROSITE" id="PS50030">
    <property type="entry name" value="UBA"/>
    <property type="match status" value="2"/>
</dbReference>
<dbReference type="Pfam" id="PF17807">
    <property type="entry name" value="zf-UBP_var"/>
    <property type="match status" value="1"/>
</dbReference>
<evidence type="ECO:0000256" key="2">
    <source>
        <dbReference type="ARBA" id="ARBA00009085"/>
    </source>
</evidence>
<dbReference type="CDD" id="cd14294">
    <property type="entry name" value="UBA1_UBP5_like"/>
    <property type="match status" value="1"/>
</dbReference>
<keyword evidence="4" id="KW-0645">Protease</keyword>
<reference evidence="14" key="1">
    <citation type="journal article" date="2020" name="J Insects Food Feed">
        <title>The yellow mealworm (Tenebrio molitor) genome: a resource for the emerging insects as food and feed industry.</title>
        <authorList>
            <person name="Eriksson T."/>
            <person name="Andere A."/>
            <person name="Kelstrup H."/>
            <person name="Emery V."/>
            <person name="Picard C."/>
        </authorList>
    </citation>
    <scope>NUCLEOTIDE SEQUENCE</scope>
    <source>
        <strain evidence="14">Stoneville</strain>
        <tissue evidence="14">Whole head</tissue>
    </source>
</reference>
<dbReference type="PANTHER" id="PTHR21646">
    <property type="entry name" value="UBIQUITIN CARBOXYL-TERMINAL HYDROLASE"/>
    <property type="match status" value="1"/>
</dbReference>
<dbReference type="FunFam" id="1.10.8.10:FF:000167">
    <property type="entry name" value="Ubiquitin carboxyl-terminal hydrolase"/>
    <property type="match status" value="1"/>
</dbReference>
<evidence type="ECO:0000256" key="9">
    <source>
        <dbReference type="PROSITE-ProRule" id="PRU00502"/>
    </source>
</evidence>
<accession>A0A8J6HFV1</accession>
<keyword evidence="6 9" id="KW-0863">Zinc-finger</keyword>
<sequence>MEFLTPYLDSIKIPTGSNKVYKDECVFSFDNPDWGAIMLNDIFVKLAKQCIYIFEEFDMRKFYDGSGGNNHAIEHYNVTGYPLAVKLGTITKEGKGDVFSYKEDDMVENPNLVQHLAHWGINIANMEKTEKSMVELELELNQKSNEWSALQESDGQLKPIYGPGYTGMTNMGNSCYLNSVMQMVFFIPDFIQRYYHEAETFFNQVVGDPCDDFNTQMAKLGVGLLSGRYSMPPPASSPVDADPQGICPLMFKALVGRGHPEFSTKKQQDAQEFFLHILTLLERNNKNKVNPGDCFKFKVEEKFQCTASKKVKYLTRSDIILPLIIPMDAAINKDELKKFMLREDWVPIKLDVSIEMPDLLDISTLRGNGPQAGEELLPEPKIQPPAPVMDEAVLSQLADMGFPPEACKRAVFFTHNSGLEAATAWIMEHITDSDFSDPFVPPGTESSQFIPNSEALATIISMGFTQGQAVKALKATDNNVERAMDWIFSHQDELDNVTSPAPPEFRDGDGNETVFQLSHNGRVRVYRPRNSRYDERYVEPTERSGRFSVNVWGWISAVSPGIMLHVEERLNSGVYIRILENVMHPSVTRVYPNQNNGSYQVGDNQEVVGLFSKFLWKLRLFRAVSGGGPKSLLTRLQDVDVKPPSRL</sequence>
<dbReference type="EC" id="3.4.19.12" evidence="3"/>
<dbReference type="GO" id="GO:0016579">
    <property type="term" value="P:protein deubiquitination"/>
    <property type="evidence" value="ECO:0007669"/>
    <property type="project" value="InterPro"/>
</dbReference>
<dbReference type="EMBL" id="JABDTM020024785">
    <property type="protein sequence ID" value="KAH0813959.1"/>
    <property type="molecule type" value="Genomic_DNA"/>
</dbReference>
<evidence type="ECO:0000259" key="12">
    <source>
        <dbReference type="PROSITE" id="PS50235"/>
    </source>
</evidence>
<evidence type="ECO:0000313" key="14">
    <source>
        <dbReference type="EMBL" id="KAH0813959.1"/>
    </source>
</evidence>
<dbReference type="InterPro" id="IPR015940">
    <property type="entry name" value="UBA"/>
</dbReference>
<evidence type="ECO:0000256" key="6">
    <source>
        <dbReference type="ARBA" id="ARBA00022771"/>
    </source>
</evidence>
<feature type="domain" description="UBA" evidence="11">
    <location>
        <begin position="450"/>
        <end position="490"/>
    </location>
</feature>
<keyword evidence="7" id="KW-0378">Hydrolase</keyword>
<keyword evidence="10" id="KW-0175">Coiled coil</keyword>
<dbReference type="AlphaFoldDB" id="A0A8J6HFV1"/>
<comment type="caution">
    <text evidence="14">The sequence shown here is derived from an EMBL/GenBank/DDBJ whole genome shotgun (WGS) entry which is preliminary data.</text>
</comment>
<feature type="domain" description="UBP-type" evidence="13">
    <location>
        <begin position="3"/>
        <end position="123"/>
    </location>
</feature>
<evidence type="ECO:0000256" key="5">
    <source>
        <dbReference type="ARBA" id="ARBA00022723"/>
    </source>
</evidence>
<reference evidence="14" key="2">
    <citation type="submission" date="2021-08" db="EMBL/GenBank/DDBJ databases">
        <authorList>
            <person name="Eriksson T."/>
        </authorList>
    </citation>
    <scope>NUCLEOTIDE SEQUENCE</scope>
    <source>
        <strain evidence="14">Stoneville</strain>
        <tissue evidence="14">Whole head</tissue>
    </source>
</reference>
<dbReference type="InterPro" id="IPR018200">
    <property type="entry name" value="USP_CS"/>
</dbReference>
<dbReference type="InterPro" id="IPR013083">
    <property type="entry name" value="Znf_RING/FYVE/PHD"/>
</dbReference>
<comment type="catalytic activity">
    <reaction evidence="1">
        <text>Thiol-dependent hydrolysis of ester, thioester, amide, peptide and isopeptide bonds formed by the C-terminal Gly of ubiquitin (a 76-residue protein attached to proteins as an intracellular targeting signal).</text>
        <dbReference type="EC" id="3.4.19.12"/>
    </reaction>
</comment>
<comment type="similarity">
    <text evidence="2">Belongs to the peptidase C19 family.</text>
</comment>
<dbReference type="InterPro" id="IPR009060">
    <property type="entry name" value="UBA-like_sf"/>
</dbReference>
<dbReference type="InterPro" id="IPR041432">
    <property type="entry name" value="UBP13_Znf-UBP_var"/>
</dbReference>
<dbReference type="InterPro" id="IPR036397">
    <property type="entry name" value="RNaseH_sf"/>
</dbReference>
<dbReference type="GO" id="GO:0006508">
    <property type="term" value="P:proteolysis"/>
    <property type="evidence" value="ECO:0007669"/>
    <property type="project" value="UniProtKB-KW"/>
</dbReference>
<feature type="domain" description="UBA" evidence="11">
    <location>
        <begin position="388"/>
        <end position="429"/>
    </location>
</feature>
<dbReference type="PANTHER" id="PTHR21646:SF10">
    <property type="entry name" value="UBIQUITIN CARBOXYL-TERMINAL HYDROLASE 14"/>
    <property type="match status" value="1"/>
</dbReference>
<dbReference type="Proteomes" id="UP000719412">
    <property type="component" value="Unassembled WGS sequence"/>
</dbReference>
<dbReference type="GO" id="GO:0003676">
    <property type="term" value="F:nucleic acid binding"/>
    <property type="evidence" value="ECO:0007669"/>
    <property type="project" value="InterPro"/>
</dbReference>
<evidence type="ECO:0000256" key="7">
    <source>
        <dbReference type="ARBA" id="ARBA00022807"/>
    </source>
</evidence>
<dbReference type="Gene3D" id="3.30.420.10">
    <property type="entry name" value="Ribonuclease H-like superfamily/Ribonuclease H"/>
    <property type="match status" value="1"/>
</dbReference>
<evidence type="ECO:0000256" key="8">
    <source>
        <dbReference type="ARBA" id="ARBA00022833"/>
    </source>
</evidence>
<dbReference type="Pfam" id="PF22562">
    <property type="entry name" value="UBA_7"/>
    <property type="match status" value="2"/>
</dbReference>
<feature type="coiled-coil region" evidence="10">
    <location>
        <begin position="126"/>
        <end position="153"/>
    </location>
</feature>
<dbReference type="InterPro" id="IPR028889">
    <property type="entry name" value="USP"/>
</dbReference>
<evidence type="ECO:0000256" key="3">
    <source>
        <dbReference type="ARBA" id="ARBA00012759"/>
    </source>
</evidence>